<evidence type="ECO:0000313" key="3">
    <source>
        <dbReference type="Proteomes" id="UP000094769"/>
    </source>
</evidence>
<reference evidence="2 3" key="1">
    <citation type="submission" date="2016-06" db="EMBL/GenBank/DDBJ databases">
        <title>Genome sequence of endosymbiont of Candidatus Endolucinida thiodiazotropha.</title>
        <authorList>
            <person name="Poehlein A."/>
            <person name="Koenig S."/>
            <person name="Heiden S.E."/>
            <person name="Thuermer A."/>
            <person name="Voget S."/>
            <person name="Daniel R."/>
            <person name="Markert S."/>
            <person name="Gros O."/>
            <person name="Schweder T."/>
        </authorList>
    </citation>
    <scope>NUCLEOTIDE SEQUENCE [LARGE SCALE GENOMIC DNA]</scope>
    <source>
        <strain evidence="2 3">COS</strain>
    </source>
</reference>
<dbReference type="InterPro" id="IPR018640">
    <property type="entry name" value="DUF2063"/>
</dbReference>
<gene>
    <name evidence="2" type="ORF">CODIS_22350</name>
</gene>
<dbReference type="EMBL" id="MARB01000011">
    <property type="protein sequence ID" value="ODJ87524.1"/>
    <property type="molecule type" value="Genomic_DNA"/>
</dbReference>
<dbReference type="Gene3D" id="1.10.150.690">
    <property type="entry name" value="DUF2063"/>
    <property type="match status" value="1"/>
</dbReference>
<evidence type="ECO:0000259" key="1">
    <source>
        <dbReference type="Pfam" id="PF09836"/>
    </source>
</evidence>
<organism evidence="2 3">
    <name type="scientific">Candidatus Thiodiazotropha endolucinida</name>
    <dbReference type="NCBI Taxonomy" id="1655433"/>
    <lineage>
        <taxon>Bacteria</taxon>
        <taxon>Pseudomonadati</taxon>
        <taxon>Pseudomonadota</taxon>
        <taxon>Gammaproteobacteria</taxon>
        <taxon>Chromatiales</taxon>
        <taxon>Sedimenticolaceae</taxon>
        <taxon>Candidatus Thiodiazotropha</taxon>
    </lineage>
</organism>
<feature type="domain" description="Putative DNA-binding" evidence="1">
    <location>
        <begin position="6"/>
        <end position="99"/>
    </location>
</feature>
<comment type="caution">
    <text evidence="2">The sequence shown here is derived from an EMBL/GenBank/DDBJ whole genome shotgun (WGS) entry which is preliminary data.</text>
</comment>
<dbReference type="RefSeq" id="WP_069124828.1">
    <property type="nucleotide sequence ID" value="NZ_MARB01000011.1"/>
</dbReference>
<protein>
    <recommendedName>
        <fullName evidence="1">Putative DNA-binding domain-containing protein</fullName>
    </recommendedName>
</protein>
<keyword evidence="3" id="KW-1185">Reference proteome</keyword>
<dbReference type="InterPro" id="IPR044922">
    <property type="entry name" value="DUF2063_N_sf"/>
</dbReference>
<dbReference type="Proteomes" id="UP000094769">
    <property type="component" value="Unassembled WGS sequence"/>
</dbReference>
<dbReference type="AlphaFoldDB" id="A0A7Z0VL51"/>
<accession>A0A7Z0VL51</accession>
<dbReference type="Pfam" id="PF09836">
    <property type="entry name" value="DUF2063"/>
    <property type="match status" value="1"/>
</dbReference>
<evidence type="ECO:0000313" key="2">
    <source>
        <dbReference type="EMBL" id="ODJ87524.1"/>
    </source>
</evidence>
<proteinExistence type="predicted"/>
<name>A0A7Z0VL51_9GAMM</name>
<sequence length="268" mass="30436">MKHLGELQSRFQKFILEPGNEHRISWVDGGGRASAGYQLSVYANAYVARLKEVLTNDYPALSMAISGDHFDLLTEGYIRKHPSHFFSLRDFGCRFPDYLSEQVDPNPDIHDLAWLAELAKFEWTLGQAFDAADCNLVTEREVASIPADAWPMLRFGFCPCVRRIDLEWNVPTIWKALTADPPLEVESICTQTHNDAWLIWRQDLVTRFRSLEEDEQLALDSLRYGATFEDACEILASRINLDSVSMRAAGLLKGWIRQGLITEVIPAS</sequence>